<dbReference type="InterPro" id="IPR039426">
    <property type="entry name" value="TonB-dep_rcpt-like"/>
</dbReference>
<dbReference type="EMBL" id="BMCH01000007">
    <property type="protein sequence ID" value="GGC38995.1"/>
    <property type="molecule type" value="Genomic_DNA"/>
</dbReference>
<name>A0ABQ1MH99_9PROT</name>
<evidence type="ECO:0000256" key="11">
    <source>
        <dbReference type="ARBA" id="ARBA00023136"/>
    </source>
</evidence>
<evidence type="ECO:0000256" key="3">
    <source>
        <dbReference type="ARBA" id="ARBA00022448"/>
    </source>
</evidence>
<dbReference type="CDD" id="cd01347">
    <property type="entry name" value="ligand_gated_channel"/>
    <property type="match status" value="1"/>
</dbReference>
<comment type="subcellular location">
    <subcellularLocation>
        <location evidence="1 14">Cell outer membrane</location>
        <topology evidence="1 14">Multi-pass membrane protein</topology>
    </subcellularLocation>
</comment>
<keyword evidence="22" id="KW-1185">Reference proteome</keyword>
<protein>
    <submittedName>
        <fullName evidence="21">TonB-dependent receptor</fullName>
    </submittedName>
</protein>
<gene>
    <name evidence="21" type="ORF">GCM10007207_25650</name>
</gene>
<evidence type="ECO:0000256" key="13">
    <source>
        <dbReference type="ARBA" id="ARBA00023237"/>
    </source>
</evidence>
<keyword evidence="10 16" id="KW-0798">TonB box</keyword>
<dbReference type="InterPro" id="IPR000531">
    <property type="entry name" value="Beta-barrel_TonB"/>
</dbReference>
<dbReference type="Proteomes" id="UP000637769">
    <property type="component" value="Unassembled WGS sequence"/>
</dbReference>
<dbReference type="PANTHER" id="PTHR32552:SF82">
    <property type="entry name" value="FCUA PROTEIN"/>
    <property type="match status" value="1"/>
</dbReference>
<dbReference type="Gene3D" id="2.40.170.20">
    <property type="entry name" value="TonB-dependent receptor, beta-barrel domain"/>
    <property type="match status" value="1"/>
</dbReference>
<dbReference type="InterPro" id="IPR012910">
    <property type="entry name" value="Plug_dom"/>
</dbReference>
<keyword evidence="13 14" id="KW-0998">Cell outer membrane</keyword>
<evidence type="ECO:0000313" key="21">
    <source>
        <dbReference type="EMBL" id="GGC38995.1"/>
    </source>
</evidence>
<comment type="caution">
    <text evidence="21">The sequence shown here is derived from an EMBL/GenBank/DDBJ whole genome shotgun (WGS) entry which is preliminary data.</text>
</comment>
<evidence type="ECO:0000256" key="6">
    <source>
        <dbReference type="ARBA" id="ARBA00022692"/>
    </source>
</evidence>
<evidence type="ECO:0000256" key="7">
    <source>
        <dbReference type="ARBA" id="ARBA00022729"/>
    </source>
</evidence>
<evidence type="ECO:0000256" key="5">
    <source>
        <dbReference type="ARBA" id="ARBA00022496"/>
    </source>
</evidence>
<keyword evidence="6 14" id="KW-0812">Transmembrane</keyword>
<dbReference type="NCBIfam" id="TIGR01783">
    <property type="entry name" value="TonB-siderophor"/>
    <property type="match status" value="1"/>
</dbReference>
<organism evidence="21 22">
    <name type="scientific">Asaia siamensis</name>
    <dbReference type="NCBI Taxonomy" id="110479"/>
    <lineage>
        <taxon>Bacteria</taxon>
        <taxon>Pseudomonadati</taxon>
        <taxon>Pseudomonadota</taxon>
        <taxon>Alphaproteobacteria</taxon>
        <taxon>Acetobacterales</taxon>
        <taxon>Acetobacteraceae</taxon>
        <taxon>Asaia</taxon>
    </lineage>
</organism>
<evidence type="ECO:0000256" key="1">
    <source>
        <dbReference type="ARBA" id="ARBA00004571"/>
    </source>
</evidence>
<keyword evidence="3 14" id="KW-0813">Transport</keyword>
<evidence type="ECO:0000256" key="10">
    <source>
        <dbReference type="ARBA" id="ARBA00023077"/>
    </source>
</evidence>
<evidence type="ECO:0000256" key="15">
    <source>
        <dbReference type="PROSITE-ProRule" id="PRU10144"/>
    </source>
</evidence>
<dbReference type="RefSeq" id="WP_188427213.1">
    <property type="nucleotide sequence ID" value="NZ_BMCH01000007.1"/>
</dbReference>
<comment type="similarity">
    <text evidence="2 14 16">Belongs to the TonB-dependent receptor family.</text>
</comment>
<keyword evidence="7 18" id="KW-0732">Signal</keyword>
<evidence type="ECO:0000256" key="9">
    <source>
        <dbReference type="ARBA" id="ARBA00023065"/>
    </source>
</evidence>
<feature type="domain" description="TonB-dependent receptor plug" evidence="20">
    <location>
        <begin position="96"/>
        <end position="195"/>
    </location>
</feature>
<dbReference type="InterPro" id="IPR010105">
    <property type="entry name" value="TonB_sidphr_rcpt"/>
</dbReference>
<dbReference type="Gene3D" id="2.170.130.10">
    <property type="entry name" value="TonB-dependent receptor, plug domain"/>
    <property type="match status" value="1"/>
</dbReference>
<keyword evidence="9" id="KW-0406">Ion transport</keyword>
<feature type="signal peptide" evidence="18">
    <location>
        <begin position="1"/>
        <end position="29"/>
    </location>
</feature>
<dbReference type="PROSITE" id="PS01156">
    <property type="entry name" value="TONB_DEPENDENT_REC_2"/>
    <property type="match status" value="1"/>
</dbReference>
<dbReference type="Pfam" id="PF00593">
    <property type="entry name" value="TonB_dep_Rec_b-barrel"/>
    <property type="match status" value="1"/>
</dbReference>
<keyword evidence="5" id="KW-0410">Iron transport</keyword>
<proteinExistence type="inferred from homology"/>
<keyword evidence="4 14" id="KW-1134">Transmembrane beta strand</keyword>
<dbReference type="SUPFAM" id="SSF56935">
    <property type="entry name" value="Porins"/>
    <property type="match status" value="1"/>
</dbReference>
<evidence type="ECO:0000256" key="8">
    <source>
        <dbReference type="ARBA" id="ARBA00023004"/>
    </source>
</evidence>
<feature type="region of interest" description="Disordered" evidence="17">
    <location>
        <begin position="30"/>
        <end position="68"/>
    </location>
</feature>
<evidence type="ECO:0000256" key="17">
    <source>
        <dbReference type="SAM" id="MobiDB-lite"/>
    </source>
</evidence>
<evidence type="ECO:0000256" key="14">
    <source>
        <dbReference type="PROSITE-ProRule" id="PRU01360"/>
    </source>
</evidence>
<feature type="chain" id="PRO_5046852489" evidence="18">
    <location>
        <begin position="30"/>
        <end position="748"/>
    </location>
</feature>
<keyword evidence="11 14" id="KW-0472">Membrane</keyword>
<evidence type="ECO:0000256" key="4">
    <source>
        <dbReference type="ARBA" id="ARBA00022452"/>
    </source>
</evidence>
<dbReference type="Pfam" id="PF07715">
    <property type="entry name" value="Plug"/>
    <property type="match status" value="1"/>
</dbReference>
<feature type="domain" description="TonB-dependent receptor-like beta-barrel" evidence="19">
    <location>
        <begin position="272"/>
        <end position="708"/>
    </location>
</feature>
<dbReference type="PROSITE" id="PS52016">
    <property type="entry name" value="TONB_DEPENDENT_REC_3"/>
    <property type="match status" value="1"/>
</dbReference>
<dbReference type="InterPro" id="IPR036942">
    <property type="entry name" value="Beta-barrel_TonB_sf"/>
</dbReference>
<evidence type="ECO:0000256" key="12">
    <source>
        <dbReference type="ARBA" id="ARBA00023170"/>
    </source>
</evidence>
<accession>A0ABQ1MH99</accession>
<dbReference type="PANTHER" id="PTHR32552">
    <property type="entry name" value="FERRICHROME IRON RECEPTOR-RELATED"/>
    <property type="match status" value="1"/>
</dbReference>
<evidence type="ECO:0000259" key="20">
    <source>
        <dbReference type="Pfam" id="PF07715"/>
    </source>
</evidence>
<evidence type="ECO:0000259" key="19">
    <source>
        <dbReference type="Pfam" id="PF00593"/>
    </source>
</evidence>
<sequence length="748" mass="80346">MARLSIPGVCGRSLLLLCISITAVGSARAEQAVTKPASTAPVRKAPHTPGQRQAGSTGKGRTPDERITVRGRQAAGMLAEYGSKEAALGPLGTRDLLDTPFSIMTVPRDVIVNQQSRNANDLAQYMPSVQLEMRGDPNTSRPQSRGFEADVISNSRLDGLNMVITTPYAAEQFDSLQVLNGLSGALYGPQNPAGTFDYTLNRPTDRQREHLAFGVDSTSAPFESLDASGRVGRNKWFGYRVTMLNQSGGTYAPGTHLRRGLISGAFDFRIDSRTTLQIDASQYSYAQRGYAGGFSYATGLALPAAPDLSRRGYGQDFAGYNASTNTALAKLTHRFNEDWSVTLGGLYQDAWRNVFSVTNTLTDSVGRYRTSIAAATTANDFKVWSNLAYVNGRFHTGPFAHQILIGSNGYSMGTFNPTQGQSAVLGTARIGAPVVFSGTQPYFSGRYQSASIMSQSLLAGDTIALTRHWSVMGTLAWSWLDTTSGNTQGVTTARYSVGPVFTPTTSLIYRADSRTSLYATWGRAVQAGPVAPATSTNANEVLSPLRSEEYEVGIKYRPLPDLMVSAAGFRMTRGFAFTDPTTGVYREAGQQRNYGVEGQVAGKLGRALSLFGGVTWLDAQTGATGQGLTAHKQVVGVAPVQASMLLDYHASWMRGGAVNASVHVMGRRAADVENRQFAAGFTTLDLGARYGFHLYRVPVVVRFGVTNVTDKRYWASVYPSSINGAATATNSAVAGLPRTYHATTEIDF</sequence>
<dbReference type="InterPro" id="IPR037066">
    <property type="entry name" value="Plug_dom_sf"/>
</dbReference>
<keyword evidence="12 21" id="KW-0675">Receptor</keyword>
<feature type="short sequence motif" description="TonB C-terminal box" evidence="15">
    <location>
        <begin position="731"/>
        <end position="748"/>
    </location>
</feature>
<dbReference type="InterPro" id="IPR010917">
    <property type="entry name" value="TonB_rcpt_CS"/>
</dbReference>
<evidence type="ECO:0000256" key="18">
    <source>
        <dbReference type="SAM" id="SignalP"/>
    </source>
</evidence>
<reference evidence="22" key="1">
    <citation type="journal article" date="2019" name="Int. J. Syst. Evol. Microbiol.">
        <title>The Global Catalogue of Microorganisms (GCM) 10K type strain sequencing project: providing services to taxonomists for standard genome sequencing and annotation.</title>
        <authorList>
            <consortium name="The Broad Institute Genomics Platform"/>
            <consortium name="The Broad Institute Genome Sequencing Center for Infectious Disease"/>
            <person name="Wu L."/>
            <person name="Ma J."/>
        </authorList>
    </citation>
    <scope>NUCLEOTIDE SEQUENCE [LARGE SCALE GENOMIC DNA]</scope>
    <source>
        <strain evidence="22">CCM 7132</strain>
    </source>
</reference>
<keyword evidence="8" id="KW-0408">Iron</keyword>
<evidence type="ECO:0000256" key="16">
    <source>
        <dbReference type="RuleBase" id="RU003357"/>
    </source>
</evidence>
<evidence type="ECO:0000313" key="22">
    <source>
        <dbReference type="Proteomes" id="UP000637769"/>
    </source>
</evidence>
<evidence type="ECO:0000256" key="2">
    <source>
        <dbReference type="ARBA" id="ARBA00009810"/>
    </source>
</evidence>